<gene>
    <name evidence="3" type="ORF">CXG81DRAFT_25865</name>
</gene>
<feature type="compositionally biased region" description="Basic residues" evidence="1">
    <location>
        <begin position="1"/>
        <end position="14"/>
    </location>
</feature>
<organism evidence="3 4">
    <name type="scientific">Caulochytrium protostelioides</name>
    <dbReference type="NCBI Taxonomy" id="1555241"/>
    <lineage>
        <taxon>Eukaryota</taxon>
        <taxon>Fungi</taxon>
        <taxon>Fungi incertae sedis</taxon>
        <taxon>Chytridiomycota</taxon>
        <taxon>Chytridiomycota incertae sedis</taxon>
        <taxon>Chytridiomycetes</taxon>
        <taxon>Caulochytriales</taxon>
        <taxon>Caulochytriaceae</taxon>
        <taxon>Caulochytrium</taxon>
    </lineage>
</organism>
<protein>
    <submittedName>
        <fullName evidence="3">Uncharacterized protein</fullName>
    </submittedName>
</protein>
<dbReference type="Proteomes" id="UP000274922">
    <property type="component" value="Unassembled WGS sequence"/>
</dbReference>
<proteinExistence type="predicted"/>
<feature type="compositionally biased region" description="Basic residues" evidence="1">
    <location>
        <begin position="21"/>
        <end position="32"/>
    </location>
</feature>
<feature type="transmembrane region" description="Helical" evidence="2">
    <location>
        <begin position="37"/>
        <end position="54"/>
    </location>
</feature>
<dbReference type="EMBL" id="ML014171">
    <property type="protein sequence ID" value="RKP01481.1"/>
    <property type="molecule type" value="Genomic_DNA"/>
</dbReference>
<sequence>MDAAARHGHGHGHGHGAALPAHRRHRRSRSRSRHHHAWYHALAALPLDALFWALGEIAAVDWDTSLSAGSYWVAVALNVFYASAKFYPQT</sequence>
<feature type="transmembrane region" description="Helical" evidence="2">
    <location>
        <begin position="66"/>
        <end position="84"/>
    </location>
</feature>
<keyword evidence="2" id="KW-0812">Transmembrane</keyword>
<accession>A0A4P9X918</accession>
<feature type="non-terminal residue" evidence="3">
    <location>
        <position position="90"/>
    </location>
</feature>
<name>A0A4P9X918_9FUNG</name>
<keyword evidence="2" id="KW-1133">Transmembrane helix</keyword>
<dbReference type="AlphaFoldDB" id="A0A4P9X918"/>
<reference evidence="4" key="1">
    <citation type="journal article" date="2018" name="Nat. Microbiol.">
        <title>Leveraging single-cell genomics to expand the fungal tree of life.</title>
        <authorList>
            <person name="Ahrendt S.R."/>
            <person name="Quandt C.A."/>
            <person name="Ciobanu D."/>
            <person name="Clum A."/>
            <person name="Salamov A."/>
            <person name="Andreopoulos B."/>
            <person name="Cheng J.F."/>
            <person name="Woyke T."/>
            <person name="Pelin A."/>
            <person name="Henrissat B."/>
            <person name="Reynolds N.K."/>
            <person name="Benny G.L."/>
            <person name="Smith M.E."/>
            <person name="James T.Y."/>
            <person name="Grigoriev I.V."/>
        </authorList>
    </citation>
    <scope>NUCLEOTIDE SEQUENCE [LARGE SCALE GENOMIC DNA]</scope>
    <source>
        <strain evidence="4">ATCC 52028</strain>
    </source>
</reference>
<keyword evidence="2" id="KW-0472">Membrane</keyword>
<evidence type="ECO:0000313" key="4">
    <source>
        <dbReference type="Proteomes" id="UP000274922"/>
    </source>
</evidence>
<evidence type="ECO:0000256" key="1">
    <source>
        <dbReference type="SAM" id="MobiDB-lite"/>
    </source>
</evidence>
<evidence type="ECO:0000256" key="2">
    <source>
        <dbReference type="SAM" id="Phobius"/>
    </source>
</evidence>
<evidence type="ECO:0000313" key="3">
    <source>
        <dbReference type="EMBL" id="RKP01481.1"/>
    </source>
</evidence>
<feature type="region of interest" description="Disordered" evidence="1">
    <location>
        <begin position="1"/>
        <end position="32"/>
    </location>
</feature>
<keyword evidence="4" id="KW-1185">Reference proteome</keyword>